<dbReference type="EMBL" id="AUZY01007775">
    <property type="protein sequence ID" value="EQD48782.1"/>
    <property type="molecule type" value="Genomic_DNA"/>
</dbReference>
<comment type="caution">
    <text evidence="2">The sequence shown here is derived from an EMBL/GenBank/DDBJ whole genome shotgun (WGS) entry which is preliminary data.</text>
</comment>
<dbReference type="AlphaFoldDB" id="T0ZVW7"/>
<protein>
    <submittedName>
        <fullName evidence="2">PilL domain-containing protein</fullName>
    </submittedName>
</protein>
<name>T0ZVW7_9ZZZZ</name>
<gene>
    <name evidence="2" type="ORF">B1B_11917</name>
</gene>
<accession>T0ZVW7</accession>
<organism evidence="2">
    <name type="scientific">mine drainage metagenome</name>
    <dbReference type="NCBI Taxonomy" id="410659"/>
    <lineage>
        <taxon>unclassified sequences</taxon>
        <taxon>metagenomes</taxon>
        <taxon>ecological metagenomes</taxon>
    </lineage>
</organism>
<dbReference type="Pfam" id="PF10671">
    <property type="entry name" value="TcpQ"/>
    <property type="match status" value="1"/>
</dbReference>
<sequence>MLPAVRQLLRDAQAATGRLYTLTSEPGVHALRVDLAQPLSQPDPLWTVTPGTLRAELIGWAHQAGYQVIWHAPTDYLLTAHAVIPGTFVEAASILVRSLDRAGSSVRITVYRKNRVLVVAGGT</sequence>
<reference evidence="2" key="1">
    <citation type="submission" date="2013-08" db="EMBL/GenBank/DDBJ databases">
        <authorList>
            <person name="Mendez C."/>
            <person name="Richter M."/>
            <person name="Ferrer M."/>
            <person name="Sanchez J."/>
        </authorList>
    </citation>
    <scope>NUCLEOTIDE SEQUENCE</scope>
</reference>
<feature type="domain" description="Toxin co-regulated pilus biosynthesis protein Q C-terminal" evidence="1">
    <location>
        <begin position="46"/>
        <end position="120"/>
    </location>
</feature>
<reference evidence="2" key="2">
    <citation type="journal article" date="2014" name="ISME J.">
        <title>Microbial stratification in low pH oxic and suboxic macroscopic growths along an acid mine drainage.</title>
        <authorList>
            <person name="Mendez-Garcia C."/>
            <person name="Mesa V."/>
            <person name="Sprenger R.R."/>
            <person name="Richter M."/>
            <person name="Diez M.S."/>
            <person name="Solano J."/>
            <person name="Bargiela R."/>
            <person name="Golyshina O.V."/>
            <person name="Manteca A."/>
            <person name="Ramos J.L."/>
            <person name="Gallego J.R."/>
            <person name="Llorente I."/>
            <person name="Martins Dos Santos V.A."/>
            <person name="Jensen O.N."/>
            <person name="Pelaez A.I."/>
            <person name="Sanchez J."/>
            <person name="Ferrer M."/>
        </authorList>
    </citation>
    <scope>NUCLEOTIDE SEQUENCE</scope>
</reference>
<evidence type="ECO:0000313" key="2">
    <source>
        <dbReference type="EMBL" id="EQD48782.1"/>
    </source>
</evidence>
<evidence type="ECO:0000259" key="1">
    <source>
        <dbReference type="Pfam" id="PF10671"/>
    </source>
</evidence>
<dbReference type="Gene3D" id="3.55.50.70">
    <property type="match status" value="1"/>
</dbReference>
<proteinExistence type="predicted"/>
<dbReference type="InterPro" id="IPR018927">
    <property type="entry name" value="Pilus_synth_Q_C"/>
</dbReference>